<evidence type="ECO:0000313" key="2">
    <source>
        <dbReference type="EMBL" id="MBB3187059.1"/>
    </source>
</evidence>
<keyword evidence="1" id="KW-0732">Signal</keyword>
<organism evidence="2 3">
    <name type="scientific">Microbacter margulisiae</name>
    <dbReference type="NCBI Taxonomy" id="1350067"/>
    <lineage>
        <taxon>Bacteria</taxon>
        <taxon>Pseudomonadati</taxon>
        <taxon>Bacteroidota</taxon>
        <taxon>Bacteroidia</taxon>
        <taxon>Bacteroidales</taxon>
        <taxon>Porphyromonadaceae</taxon>
        <taxon>Microbacter</taxon>
    </lineage>
</organism>
<name>A0A7W5DR87_9PORP</name>
<sequence length="153" mass="18545">MRRILLFTGMLLMISLFQAQGHPDNRHQQRVNEIRQKKTAFIQQRVNLTPAEAKEFWPVYYEYEQKRWDLMKASRANFKRDMGLKGAAVNYAEMAENMINFDLMRAQLAKTYYERFKKILPPQKLFQYYVADKEFKEWLLQDIQREAAKHQHH</sequence>
<evidence type="ECO:0000256" key="1">
    <source>
        <dbReference type="SAM" id="SignalP"/>
    </source>
</evidence>
<dbReference type="EMBL" id="JACHYB010000001">
    <property type="protein sequence ID" value="MBB3187059.1"/>
    <property type="molecule type" value="Genomic_DNA"/>
</dbReference>
<evidence type="ECO:0008006" key="4">
    <source>
        <dbReference type="Google" id="ProtNLM"/>
    </source>
</evidence>
<proteinExistence type="predicted"/>
<gene>
    <name evidence="2" type="ORF">FHX64_001222</name>
</gene>
<feature type="signal peptide" evidence="1">
    <location>
        <begin position="1"/>
        <end position="19"/>
    </location>
</feature>
<protein>
    <recommendedName>
        <fullName evidence="4">LTXXQ motif family protein</fullName>
    </recommendedName>
</protein>
<dbReference type="AlphaFoldDB" id="A0A7W5DR87"/>
<feature type="chain" id="PRO_5031239031" description="LTXXQ motif family protein" evidence="1">
    <location>
        <begin position="20"/>
        <end position="153"/>
    </location>
</feature>
<comment type="caution">
    <text evidence="2">The sequence shown here is derived from an EMBL/GenBank/DDBJ whole genome shotgun (WGS) entry which is preliminary data.</text>
</comment>
<accession>A0A7W5DR87</accession>
<dbReference type="Proteomes" id="UP000544222">
    <property type="component" value="Unassembled WGS sequence"/>
</dbReference>
<evidence type="ECO:0000313" key="3">
    <source>
        <dbReference type="Proteomes" id="UP000544222"/>
    </source>
</evidence>
<reference evidence="2 3" key="1">
    <citation type="submission" date="2020-08" db="EMBL/GenBank/DDBJ databases">
        <title>Genomic Encyclopedia of Type Strains, Phase IV (KMG-IV): sequencing the most valuable type-strain genomes for metagenomic binning, comparative biology and taxonomic classification.</title>
        <authorList>
            <person name="Goeker M."/>
        </authorList>
    </citation>
    <scope>NUCLEOTIDE SEQUENCE [LARGE SCALE GENOMIC DNA]</scope>
    <source>
        <strain evidence="2 3">DSM 27471</strain>
    </source>
</reference>
<dbReference type="RefSeq" id="WP_183412873.1">
    <property type="nucleotide sequence ID" value="NZ_JACHYB010000001.1"/>
</dbReference>
<keyword evidence="3" id="KW-1185">Reference proteome</keyword>